<evidence type="ECO:0000313" key="3">
    <source>
        <dbReference type="EMBL" id="QQX52291.1"/>
    </source>
</evidence>
<dbReference type="InterPro" id="IPR050263">
    <property type="entry name" value="Bact_Fimbrial_Adh_Pro"/>
</dbReference>
<feature type="domain" description="Fimbrial-type adhesion" evidence="2">
    <location>
        <begin position="40"/>
        <end position="172"/>
    </location>
</feature>
<accession>A0A7U0RM78</accession>
<proteinExistence type="predicted"/>
<dbReference type="AlphaFoldDB" id="A0A7U0RM78"/>
<evidence type="ECO:0000259" key="2">
    <source>
        <dbReference type="Pfam" id="PF00419"/>
    </source>
</evidence>
<dbReference type="GO" id="GO:0043709">
    <property type="term" value="P:cell adhesion involved in single-species biofilm formation"/>
    <property type="evidence" value="ECO:0007669"/>
    <property type="project" value="TreeGrafter"/>
</dbReference>
<gene>
    <name evidence="3" type="ORF">JKX24_19190</name>
</gene>
<dbReference type="PANTHER" id="PTHR33420">
    <property type="entry name" value="FIMBRIAL SUBUNIT ELFA-RELATED"/>
    <property type="match status" value="1"/>
</dbReference>
<dbReference type="InterPro" id="IPR000259">
    <property type="entry name" value="Adhesion_dom_fimbrial"/>
</dbReference>
<dbReference type="Pfam" id="PF00419">
    <property type="entry name" value="Fimbrial"/>
    <property type="match status" value="1"/>
</dbReference>
<organism evidence="3 4">
    <name type="scientific">Serratia proteamaculans</name>
    <dbReference type="NCBI Taxonomy" id="28151"/>
    <lineage>
        <taxon>Bacteria</taxon>
        <taxon>Pseudomonadati</taxon>
        <taxon>Pseudomonadota</taxon>
        <taxon>Gammaproteobacteria</taxon>
        <taxon>Enterobacterales</taxon>
        <taxon>Yersiniaceae</taxon>
        <taxon>Serratia</taxon>
    </lineage>
</organism>
<dbReference type="PANTHER" id="PTHR33420:SF26">
    <property type="entry name" value="FIMBRIAL SUBUNIT"/>
    <property type="match status" value="1"/>
</dbReference>
<dbReference type="InterPro" id="IPR036937">
    <property type="entry name" value="Adhesion_dom_fimbrial_sf"/>
</dbReference>
<feature type="chain" id="PRO_5030946706" evidence="1">
    <location>
        <begin position="31"/>
        <end position="174"/>
    </location>
</feature>
<evidence type="ECO:0000313" key="4">
    <source>
        <dbReference type="Proteomes" id="UP000596176"/>
    </source>
</evidence>
<dbReference type="Gene3D" id="2.60.40.1090">
    <property type="entry name" value="Fimbrial-type adhesion domain"/>
    <property type="match status" value="1"/>
</dbReference>
<dbReference type="SUPFAM" id="SSF49401">
    <property type="entry name" value="Bacterial adhesins"/>
    <property type="match status" value="1"/>
</dbReference>
<dbReference type="RefSeq" id="WP_207978248.1">
    <property type="nucleotide sequence ID" value="NZ_CP068391.1"/>
</dbReference>
<evidence type="ECO:0000256" key="1">
    <source>
        <dbReference type="SAM" id="SignalP"/>
    </source>
</evidence>
<name>A0A7U0RM78_SERPR</name>
<dbReference type="EMBL" id="CP068391">
    <property type="protein sequence ID" value="QQX52291.1"/>
    <property type="molecule type" value="Genomic_DNA"/>
</dbReference>
<dbReference type="InterPro" id="IPR008966">
    <property type="entry name" value="Adhesion_dom_sf"/>
</dbReference>
<feature type="signal peptide" evidence="1">
    <location>
        <begin position="1"/>
        <end position="30"/>
    </location>
</feature>
<dbReference type="Proteomes" id="UP000596176">
    <property type="component" value="Chromosome"/>
</dbReference>
<protein>
    <submittedName>
        <fullName evidence="3">Fimbrial protein</fullName>
    </submittedName>
</protein>
<reference evidence="3 4" key="1">
    <citation type="submission" date="2021-01" db="EMBL/GenBank/DDBJ databases">
        <title>Chromosome sequence of Serratia proteamaculans strain 94 rif-r, isolated from spoiled beef.</title>
        <authorList>
            <person name="Zaytseva Y.V."/>
            <person name="Iablokov S.N."/>
            <person name="Klyukina A."/>
        </authorList>
    </citation>
    <scope>NUCLEOTIDE SEQUENCE [LARGE SCALE GENOMIC DNA]</scope>
    <source>
        <strain evidence="3 4">94 rif-r</strain>
    </source>
</reference>
<dbReference type="GO" id="GO:0009289">
    <property type="term" value="C:pilus"/>
    <property type="evidence" value="ECO:0007669"/>
    <property type="project" value="InterPro"/>
</dbReference>
<sequence>MMRNTFRRRGPQAMQVLALASLLLSGTALAKMDDSTVNVKISGTVVANGSCTFTGTDPIAVEFGDVIINDIKDKAYKQSLPYTLSCKGDPGGKAIQMKLTGTAADFDGTLLKTDAKGLGLSLQKDDKAMALNQWVDIDPASPPKFDAVLVKQKDASFQNGQAFNGSATLIVGFN</sequence>
<keyword evidence="1" id="KW-0732">Signal</keyword>